<accession>A8PE76</accession>
<dbReference type="OMA" id="PDPVWEM"/>
<dbReference type="InterPro" id="IPR013783">
    <property type="entry name" value="Ig-like_fold"/>
</dbReference>
<dbReference type="STRING" id="240176.A8PE76"/>
<dbReference type="CDD" id="cd02851">
    <property type="entry name" value="E_set_GO_C"/>
    <property type="match status" value="1"/>
</dbReference>
<feature type="domain" description="Glyoxal oxidase N-terminal" evidence="4">
    <location>
        <begin position="142"/>
        <end position="459"/>
    </location>
</feature>
<protein>
    <submittedName>
        <fullName evidence="6">Copper radical oxidase</fullName>
    </submittedName>
</protein>
<dbReference type="eggNOG" id="ENOG502QPS4">
    <property type="taxonomic scope" value="Eukaryota"/>
</dbReference>
<dbReference type="Proteomes" id="UP000001861">
    <property type="component" value="Unassembled WGS sequence"/>
</dbReference>
<dbReference type="Pfam" id="PF07250">
    <property type="entry name" value="Glyoxal_oxid_N"/>
    <property type="match status" value="1"/>
</dbReference>
<dbReference type="GeneID" id="6017391"/>
<evidence type="ECO:0000259" key="5">
    <source>
        <dbReference type="Pfam" id="PF09118"/>
    </source>
</evidence>
<dbReference type="InterPro" id="IPR009880">
    <property type="entry name" value="Glyoxal_oxidase_N"/>
</dbReference>
<feature type="domain" description="Galactose oxidase-like Early set" evidence="5">
    <location>
        <begin position="464"/>
        <end position="573"/>
    </location>
</feature>
<feature type="region of interest" description="Disordered" evidence="2">
    <location>
        <begin position="126"/>
        <end position="145"/>
    </location>
</feature>
<evidence type="ECO:0000256" key="2">
    <source>
        <dbReference type="SAM" id="MobiDB-lite"/>
    </source>
</evidence>
<dbReference type="AlphaFoldDB" id="A8PE76"/>
<dbReference type="Pfam" id="PF09118">
    <property type="entry name" value="GO-like_E_set"/>
    <property type="match status" value="1"/>
</dbReference>
<dbReference type="Gene3D" id="2.60.40.10">
    <property type="entry name" value="Immunoglobulins"/>
    <property type="match status" value="1"/>
</dbReference>
<dbReference type="PANTHER" id="PTHR32208">
    <property type="entry name" value="SECRETED PROTEIN-RELATED"/>
    <property type="match status" value="1"/>
</dbReference>
<gene>
    <name evidence="6" type="ORF">CC1G_10353</name>
</gene>
<dbReference type="InterPro" id="IPR011043">
    <property type="entry name" value="Gal_Oxase/kelch_b-propeller"/>
</dbReference>
<evidence type="ECO:0000313" key="6">
    <source>
        <dbReference type="EMBL" id="EAU81062.2"/>
    </source>
</evidence>
<dbReference type="InParanoid" id="A8PE76"/>
<keyword evidence="7" id="KW-1185">Reference proteome</keyword>
<evidence type="ECO:0000256" key="3">
    <source>
        <dbReference type="SAM" id="SignalP"/>
    </source>
</evidence>
<sequence>MAFMWIRNLLLGVATTLPIIRAQSVHDPPGQPLRKGSPGTFEVIGNSLVSGQQLFLGNPDAVYIIDKVENNPAQINGHPAWASEWKLSHNEQRAMDVMTNTFCAGGNVLGNGTWINVGGNQAVTYGGAEAPRQDGGPPYDDPDGRQSIRLLDPCTDGRCDWRMSPHSSDQRWYPTLETLEDGSIIIMGGCRWGGYVNDQFQDNPTYEFFPPRGNGTPIHSPILGRTLPANLYPLVWLLPSGKLLIQSNWETAILDYKTNQEVRIDNIPGAVRVYPASGGSIMLPLTPKNNYTATVMFCGGVNVATDRWNSKDFIPILQAPSRSCVKISPDISGSYTHDDELPEGRSMLNLIHLPDGTILGLNGAAIGTAGYGNTSWTVGQSFADQPVLTPVVFRKSAEVGHRWTKDGFSASTIPRMYHSSATLLPDGSVLVSGSNPNSDYRTGVPYPTEYRTEVFYPSYYHKRRPEPKGIPTSLGYGGPRFDIRLSLEDLLGNIANVDKTSVILIRTGFSTHSMNMGQRFLELRTTWTAFQNNGSAVVHVSQLPPNAALFAPGPALLFVVVDGVPSVGVQVMIGSGRIENQYVDQPTDLPASRLVTAVDKAKSDEESGSDRTTKGTTVVLLAAIVLALV</sequence>
<name>A8PE76_COPC7</name>
<dbReference type="EMBL" id="AACS02000007">
    <property type="protein sequence ID" value="EAU81062.2"/>
    <property type="molecule type" value="Genomic_DNA"/>
</dbReference>
<dbReference type="InterPro" id="IPR015202">
    <property type="entry name" value="GO-like_E_set"/>
</dbReference>
<dbReference type="SUPFAM" id="SSF81296">
    <property type="entry name" value="E set domains"/>
    <property type="match status" value="1"/>
</dbReference>
<feature type="chain" id="PRO_5002726884" evidence="3">
    <location>
        <begin position="23"/>
        <end position="629"/>
    </location>
</feature>
<evidence type="ECO:0000259" key="4">
    <source>
        <dbReference type="Pfam" id="PF07250"/>
    </source>
</evidence>
<dbReference type="RefSeq" id="XP_001840739.2">
    <property type="nucleotide sequence ID" value="XM_001840687.2"/>
</dbReference>
<dbReference type="InterPro" id="IPR014756">
    <property type="entry name" value="Ig_E-set"/>
</dbReference>
<dbReference type="KEGG" id="cci:CC1G_10353"/>
<dbReference type="VEuPathDB" id="FungiDB:CC1G_10353"/>
<comment type="caution">
    <text evidence="6">The sequence shown here is derived from an EMBL/GenBank/DDBJ whole genome shotgun (WGS) entry which is preliminary data.</text>
</comment>
<dbReference type="HOGENOM" id="CLU_009630_3_0_1"/>
<evidence type="ECO:0000313" key="7">
    <source>
        <dbReference type="Proteomes" id="UP000001861"/>
    </source>
</evidence>
<dbReference type="Gene3D" id="2.130.10.80">
    <property type="entry name" value="Galactose oxidase/kelch, beta-propeller"/>
    <property type="match status" value="1"/>
</dbReference>
<proteinExistence type="predicted"/>
<organism evidence="6 7">
    <name type="scientific">Coprinopsis cinerea (strain Okayama-7 / 130 / ATCC MYA-4618 / FGSC 9003)</name>
    <name type="common">Inky cap fungus</name>
    <name type="synonym">Hormographiella aspergillata</name>
    <dbReference type="NCBI Taxonomy" id="240176"/>
    <lineage>
        <taxon>Eukaryota</taxon>
        <taxon>Fungi</taxon>
        <taxon>Dikarya</taxon>
        <taxon>Basidiomycota</taxon>
        <taxon>Agaricomycotina</taxon>
        <taxon>Agaricomycetes</taxon>
        <taxon>Agaricomycetidae</taxon>
        <taxon>Agaricales</taxon>
        <taxon>Agaricineae</taxon>
        <taxon>Psathyrellaceae</taxon>
        <taxon>Coprinopsis</taxon>
    </lineage>
</organism>
<dbReference type="OrthoDB" id="2019572at2759"/>
<dbReference type="PANTHER" id="PTHR32208:SF96">
    <property type="entry name" value="GLYOXAL OXIDASE"/>
    <property type="match status" value="1"/>
</dbReference>
<feature type="signal peptide" evidence="3">
    <location>
        <begin position="1"/>
        <end position="22"/>
    </location>
</feature>
<evidence type="ECO:0000256" key="1">
    <source>
        <dbReference type="ARBA" id="ARBA00022729"/>
    </source>
</evidence>
<keyword evidence="1 3" id="KW-0732">Signal</keyword>
<dbReference type="SUPFAM" id="SSF50965">
    <property type="entry name" value="Galactose oxidase, central domain"/>
    <property type="match status" value="1"/>
</dbReference>
<dbReference type="InterPro" id="IPR037293">
    <property type="entry name" value="Gal_Oxidase_central_sf"/>
</dbReference>
<reference evidence="6 7" key="1">
    <citation type="journal article" date="2010" name="Proc. Natl. Acad. Sci. U.S.A.">
        <title>Insights into evolution of multicellular fungi from the assembled chromosomes of the mushroom Coprinopsis cinerea (Coprinus cinereus).</title>
        <authorList>
            <person name="Stajich J.E."/>
            <person name="Wilke S.K."/>
            <person name="Ahren D."/>
            <person name="Au C.H."/>
            <person name="Birren B.W."/>
            <person name="Borodovsky M."/>
            <person name="Burns C."/>
            <person name="Canback B."/>
            <person name="Casselton L.A."/>
            <person name="Cheng C.K."/>
            <person name="Deng J."/>
            <person name="Dietrich F.S."/>
            <person name="Fargo D.C."/>
            <person name="Farman M.L."/>
            <person name="Gathman A.C."/>
            <person name="Goldberg J."/>
            <person name="Guigo R."/>
            <person name="Hoegger P.J."/>
            <person name="Hooker J.B."/>
            <person name="Huggins A."/>
            <person name="James T.Y."/>
            <person name="Kamada T."/>
            <person name="Kilaru S."/>
            <person name="Kodira C."/>
            <person name="Kues U."/>
            <person name="Kupfer D."/>
            <person name="Kwan H.S."/>
            <person name="Lomsadze A."/>
            <person name="Li W."/>
            <person name="Lilly W.W."/>
            <person name="Ma L.J."/>
            <person name="Mackey A.J."/>
            <person name="Manning G."/>
            <person name="Martin F."/>
            <person name="Muraguchi H."/>
            <person name="Natvig D.O."/>
            <person name="Palmerini H."/>
            <person name="Ramesh M.A."/>
            <person name="Rehmeyer C.J."/>
            <person name="Roe B.A."/>
            <person name="Shenoy N."/>
            <person name="Stanke M."/>
            <person name="Ter-Hovhannisyan V."/>
            <person name="Tunlid A."/>
            <person name="Velagapudi R."/>
            <person name="Vision T.J."/>
            <person name="Zeng Q."/>
            <person name="Zolan M.E."/>
            <person name="Pukkila P.J."/>
        </authorList>
    </citation>
    <scope>NUCLEOTIDE SEQUENCE [LARGE SCALE GENOMIC DNA]</scope>
    <source>
        <strain evidence="7">Okayama-7 / 130 / ATCC MYA-4618 / FGSC 9003</strain>
    </source>
</reference>